<reference evidence="2 3" key="1">
    <citation type="submission" date="2016-11" db="EMBL/GenBank/DDBJ databases">
        <authorList>
            <person name="Jaros S."/>
            <person name="Januszkiewicz K."/>
            <person name="Wedrychowicz H."/>
        </authorList>
    </citation>
    <scope>NUCLEOTIDE SEQUENCE [LARGE SCALE GENOMIC DNA]</scope>
    <source>
        <strain evidence="2 3">DSM 24574</strain>
    </source>
</reference>
<dbReference type="STRING" id="947013.SAMN04488109_6455"/>
<keyword evidence="1" id="KW-0732">Signal</keyword>
<feature type="chain" id="PRO_5013155488" evidence="1">
    <location>
        <begin position="23"/>
        <end position="184"/>
    </location>
</feature>
<organism evidence="2 3">
    <name type="scientific">Chryseolinea serpens</name>
    <dbReference type="NCBI Taxonomy" id="947013"/>
    <lineage>
        <taxon>Bacteria</taxon>
        <taxon>Pseudomonadati</taxon>
        <taxon>Bacteroidota</taxon>
        <taxon>Cytophagia</taxon>
        <taxon>Cytophagales</taxon>
        <taxon>Fulvivirgaceae</taxon>
        <taxon>Chryseolinea</taxon>
    </lineage>
</organism>
<dbReference type="EMBL" id="FQWQ01000006">
    <property type="protein sequence ID" value="SHH98180.1"/>
    <property type="molecule type" value="Genomic_DNA"/>
</dbReference>
<dbReference type="PROSITE" id="PS51257">
    <property type="entry name" value="PROKAR_LIPOPROTEIN"/>
    <property type="match status" value="1"/>
</dbReference>
<dbReference type="RefSeq" id="WP_073142847.1">
    <property type="nucleotide sequence ID" value="NZ_FQWQ01000006.1"/>
</dbReference>
<accession>A0A1M5XEC4</accession>
<name>A0A1M5XEC4_9BACT</name>
<dbReference type="OrthoDB" id="1347074at2"/>
<dbReference type="AlphaFoldDB" id="A0A1M5XEC4"/>
<feature type="signal peptide" evidence="1">
    <location>
        <begin position="1"/>
        <end position="22"/>
    </location>
</feature>
<proteinExistence type="predicted"/>
<protein>
    <submittedName>
        <fullName evidence="2">Uncharacterized protein</fullName>
    </submittedName>
</protein>
<evidence type="ECO:0000313" key="3">
    <source>
        <dbReference type="Proteomes" id="UP000184212"/>
    </source>
</evidence>
<gene>
    <name evidence="2" type="ORF">SAMN04488109_6455</name>
</gene>
<evidence type="ECO:0000256" key="1">
    <source>
        <dbReference type="SAM" id="SignalP"/>
    </source>
</evidence>
<keyword evidence="3" id="KW-1185">Reference proteome</keyword>
<evidence type="ECO:0000313" key="2">
    <source>
        <dbReference type="EMBL" id="SHH98180.1"/>
    </source>
</evidence>
<sequence>MKYNHLLLFALALLFFSCDKKANYNPDDHLTAATKDEVMTKLIRYLAKPPENTSDVEKFDKQYDEYYLDKMSRAKLELYYPAGRETYFLISQEAASLYGKRHATGGKFKLNDKGELVEYEEIFRTWKMMPDTLLRRGGMLFDRMVKGESLEPYWTKNSNGEEYVEFPDPNVYYDKAERKWKTKA</sequence>
<dbReference type="Proteomes" id="UP000184212">
    <property type="component" value="Unassembled WGS sequence"/>
</dbReference>